<protein>
    <recommendedName>
        <fullName evidence="17">Acyl-coenzyme A thioesterase THEM4</fullName>
        <ecNumber evidence="16">3.1.2.2</ecNumber>
    </recommendedName>
    <alternativeName>
        <fullName evidence="18">Thioesterase superfamily member 4</fullName>
    </alternativeName>
</protein>
<evidence type="ECO:0000313" key="26">
    <source>
        <dbReference type="Proteomes" id="UP000014461"/>
    </source>
</evidence>
<dbReference type="PANTHER" id="PTHR12418">
    <property type="entry name" value="ACYL-COENZYME A THIOESTERASE THEM4"/>
    <property type="match status" value="1"/>
</dbReference>
<dbReference type="RefSeq" id="WP_016402750.1">
    <property type="nucleotide sequence ID" value="NZ_BARX01000022.1"/>
</dbReference>
<evidence type="ECO:0000256" key="17">
    <source>
        <dbReference type="ARBA" id="ARBA00040123"/>
    </source>
</evidence>
<keyword evidence="12" id="KW-0966">Cell projection</keyword>
<evidence type="ECO:0000259" key="24">
    <source>
        <dbReference type="Pfam" id="PF03061"/>
    </source>
</evidence>
<dbReference type="GO" id="GO:0005737">
    <property type="term" value="C:cytoplasm"/>
    <property type="evidence" value="ECO:0007669"/>
    <property type="project" value="UniProtKB-SubCell"/>
</dbReference>
<dbReference type="SUPFAM" id="SSF54637">
    <property type="entry name" value="Thioesterase/thiol ester dehydrase-isomerase"/>
    <property type="match status" value="1"/>
</dbReference>
<evidence type="ECO:0000256" key="13">
    <source>
        <dbReference type="ARBA" id="ARBA00035852"/>
    </source>
</evidence>
<dbReference type="AlphaFoldDB" id="R9PNX9"/>
<evidence type="ECO:0000256" key="7">
    <source>
        <dbReference type="ARBA" id="ARBA00022801"/>
    </source>
</evidence>
<accession>R9PNX9</accession>
<keyword evidence="8" id="KW-0276">Fatty acid metabolism</keyword>
<evidence type="ECO:0000256" key="18">
    <source>
        <dbReference type="ARBA" id="ARBA00043210"/>
    </source>
</evidence>
<dbReference type="InterPro" id="IPR006683">
    <property type="entry name" value="Thioestr_dom"/>
</dbReference>
<evidence type="ECO:0000256" key="14">
    <source>
        <dbReference type="ARBA" id="ARBA00037002"/>
    </source>
</evidence>
<dbReference type="Gene3D" id="3.10.129.10">
    <property type="entry name" value="Hotdog Thioesterase"/>
    <property type="match status" value="1"/>
</dbReference>
<keyword evidence="6" id="KW-0053">Apoptosis</keyword>
<sequence>MMDIAIPYSHKHCFACGTSDSSSTALNLRFIRSKAGGVKAAVSLDRLYQGYSGVLHGGIISTLLDAAMTHRLFAEGVEAMTADLHIRFAKPVPVNHEVILSADIDSCIRGVFTLSSKLYCEQSIYASAKAKFMRANASASSSFLSSDC</sequence>
<evidence type="ECO:0000313" key="25">
    <source>
        <dbReference type="EMBL" id="GAD02983.1"/>
    </source>
</evidence>
<evidence type="ECO:0000256" key="4">
    <source>
        <dbReference type="ARBA" id="ARBA00022475"/>
    </source>
</evidence>
<keyword evidence="10" id="KW-0443">Lipid metabolism</keyword>
<organism evidence="25 26">
    <name type="scientific">Agarivorans albus MKT 106</name>
    <dbReference type="NCBI Taxonomy" id="1331007"/>
    <lineage>
        <taxon>Bacteria</taxon>
        <taxon>Pseudomonadati</taxon>
        <taxon>Pseudomonadota</taxon>
        <taxon>Gammaproteobacteria</taxon>
        <taxon>Alteromonadales</taxon>
        <taxon>Alteromonadaceae</taxon>
        <taxon>Agarivorans</taxon>
    </lineage>
</organism>
<evidence type="ECO:0000256" key="15">
    <source>
        <dbReference type="ARBA" id="ARBA00038456"/>
    </source>
</evidence>
<evidence type="ECO:0000256" key="12">
    <source>
        <dbReference type="ARBA" id="ARBA00023273"/>
    </source>
</evidence>
<evidence type="ECO:0000256" key="11">
    <source>
        <dbReference type="ARBA" id="ARBA00023136"/>
    </source>
</evidence>
<keyword evidence="9" id="KW-0809">Transit peptide</keyword>
<dbReference type="GO" id="GO:0016790">
    <property type="term" value="F:thiolester hydrolase activity"/>
    <property type="evidence" value="ECO:0007669"/>
    <property type="project" value="UniProtKB-ARBA"/>
</dbReference>
<dbReference type="Pfam" id="PF03061">
    <property type="entry name" value="4HBT"/>
    <property type="match status" value="1"/>
</dbReference>
<keyword evidence="4" id="KW-1003">Cell membrane</keyword>
<dbReference type="InterPro" id="IPR052365">
    <property type="entry name" value="THEM4/THEM5_acyl-CoA_thioest"/>
</dbReference>
<evidence type="ECO:0000256" key="10">
    <source>
        <dbReference type="ARBA" id="ARBA00023098"/>
    </source>
</evidence>
<gene>
    <name evidence="25" type="ORF">AALB_3063</name>
</gene>
<dbReference type="Proteomes" id="UP000014461">
    <property type="component" value="Unassembled WGS sequence"/>
</dbReference>
<comment type="catalytic activity">
    <reaction evidence="20">
        <text>hexadecanoyl-CoA + H2O = hexadecanoate + CoA + H(+)</text>
        <dbReference type="Rhea" id="RHEA:16645"/>
        <dbReference type="ChEBI" id="CHEBI:7896"/>
        <dbReference type="ChEBI" id="CHEBI:15377"/>
        <dbReference type="ChEBI" id="CHEBI:15378"/>
        <dbReference type="ChEBI" id="CHEBI:57287"/>
        <dbReference type="ChEBI" id="CHEBI:57379"/>
        <dbReference type="EC" id="3.1.2.2"/>
    </reaction>
    <physiologicalReaction direction="left-to-right" evidence="20">
        <dbReference type="Rhea" id="RHEA:16646"/>
    </physiologicalReaction>
</comment>
<dbReference type="EC" id="3.1.2.2" evidence="16"/>
<evidence type="ECO:0000256" key="5">
    <source>
        <dbReference type="ARBA" id="ARBA00022490"/>
    </source>
</evidence>
<name>R9PNX9_AGAAL</name>
<reference evidence="25" key="1">
    <citation type="journal article" date="2013" name="Genome Announc.">
        <title>Draft Genome Sequence of Agarivorans albus Strain MKT 106T, an Agarolytic Marine Bacterium.</title>
        <authorList>
            <person name="Yasuike M."/>
            <person name="Nakamura Y."/>
            <person name="Kai W."/>
            <person name="Fujiwara A."/>
            <person name="Fukui Y."/>
            <person name="Satomi M."/>
            <person name="Sano M."/>
        </authorList>
    </citation>
    <scope>NUCLEOTIDE SEQUENCE [LARGE SCALE GENOMIC DNA]</scope>
</reference>
<keyword evidence="11" id="KW-0472">Membrane</keyword>
<dbReference type="GO" id="GO:0006631">
    <property type="term" value="P:fatty acid metabolic process"/>
    <property type="evidence" value="ECO:0007669"/>
    <property type="project" value="UniProtKB-KW"/>
</dbReference>
<dbReference type="InterPro" id="IPR029069">
    <property type="entry name" value="HotDog_dom_sf"/>
</dbReference>
<dbReference type="OrthoDB" id="9813158at2"/>
<comment type="catalytic activity">
    <reaction evidence="23">
        <text>tetradecanoyl-CoA + H2O = tetradecanoate + CoA + H(+)</text>
        <dbReference type="Rhea" id="RHEA:40119"/>
        <dbReference type="ChEBI" id="CHEBI:15377"/>
        <dbReference type="ChEBI" id="CHEBI:15378"/>
        <dbReference type="ChEBI" id="CHEBI:30807"/>
        <dbReference type="ChEBI" id="CHEBI:57287"/>
        <dbReference type="ChEBI" id="CHEBI:57385"/>
    </reaction>
    <physiologicalReaction direction="left-to-right" evidence="23">
        <dbReference type="Rhea" id="RHEA:40120"/>
    </physiologicalReaction>
</comment>
<feature type="domain" description="Thioesterase" evidence="24">
    <location>
        <begin position="53"/>
        <end position="107"/>
    </location>
</feature>
<comment type="catalytic activity">
    <reaction evidence="22">
        <text>dodecanoyl-CoA + H2O = dodecanoate + CoA + H(+)</text>
        <dbReference type="Rhea" id="RHEA:30135"/>
        <dbReference type="ChEBI" id="CHEBI:15377"/>
        <dbReference type="ChEBI" id="CHEBI:15378"/>
        <dbReference type="ChEBI" id="CHEBI:18262"/>
        <dbReference type="ChEBI" id="CHEBI:57287"/>
        <dbReference type="ChEBI" id="CHEBI:57375"/>
    </reaction>
    <physiologicalReaction direction="left-to-right" evidence="22">
        <dbReference type="Rhea" id="RHEA:30136"/>
    </physiologicalReaction>
</comment>
<dbReference type="GO" id="GO:0016020">
    <property type="term" value="C:membrane"/>
    <property type="evidence" value="ECO:0007669"/>
    <property type="project" value="UniProtKB-SubCell"/>
</dbReference>
<dbReference type="PANTHER" id="PTHR12418:SF19">
    <property type="entry name" value="ACYL-COENZYME A THIOESTERASE THEM4"/>
    <property type="match status" value="1"/>
</dbReference>
<evidence type="ECO:0000256" key="16">
    <source>
        <dbReference type="ARBA" id="ARBA00038848"/>
    </source>
</evidence>
<evidence type="ECO:0000256" key="23">
    <source>
        <dbReference type="ARBA" id="ARBA00048180"/>
    </source>
</evidence>
<dbReference type="EMBL" id="BARX01000022">
    <property type="protein sequence ID" value="GAD02983.1"/>
    <property type="molecule type" value="Genomic_DNA"/>
</dbReference>
<keyword evidence="7" id="KW-0378">Hydrolase</keyword>
<comment type="similarity">
    <text evidence="15">Belongs to the THEM4/THEM5 thioesterase family.</text>
</comment>
<comment type="caution">
    <text evidence="25">The sequence shown here is derived from an EMBL/GenBank/DDBJ whole genome shotgun (WGS) entry which is preliminary data.</text>
</comment>
<evidence type="ECO:0000256" key="8">
    <source>
        <dbReference type="ARBA" id="ARBA00022832"/>
    </source>
</evidence>
<evidence type="ECO:0000256" key="22">
    <source>
        <dbReference type="ARBA" id="ARBA00048074"/>
    </source>
</evidence>
<evidence type="ECO:0000256" key="2">
    <source>
        <dbReference type="ARBA" id="ARBA00004496"/>
    </source>
</evidence>
<evidence type="ECO:0000256" key="6">
    <source>
        <dbReference type="ARBA" id="ARBA00022703"/>
    </source>
</evidence>
<comment type="catalytic activity">
    <reaction evidence="14">
        <text>(9Z)-octadecenoyl-CoA + H2O = (9Z)-octadecenoate + CoA + H(+)</text>
        <dbReference type="Rhea" id="RHEA:40139"/>
        <dbReference type="ChEBI" id="CHEBI:15377"/>
        <dbReference type="ChEBI" id="CHEBI:15378"/>
        <dbReference type="ChEBI" id="CHEBI:30823"/>
        <dbReference type="ChEBI" id="CHEBI:57287"/>
        <dbReference type="ChEBI" id="CHEBI:57387"/>
    </reaction>
    <physiologicalReaction direction="left-to-right" evidence="14">
        <dbReference type="Rhea" id="RHEA:40140"/>
    </physiologicalReaction>
</comment>
<evidence type="ECO:0000256" key="3">
    <source>
        <dbReference type="ARBA" id="ARBA00004632"/>
    </source>
</evidence>
<evidence type="ECO:0000256" key="21">
    <source>
        <dbReference type="ARBA" id="ARBA00047969"/>
    </source>
</evidence>
<keyword evidence="26" id="KW-1185">Reference proteome</keyword>
<dbReference type="STRING" id="1331007.AALB_3063"/>
<evidence type="ECO:0000256" key="1">
    <source>
        <dbReference type="ARBA" id="ARBA00004170"/>
    </source>
</evidence>
<evidence type="ECO:0000256" key="9">
    <source>
        <dbReference type="ARBA" id="ARBA00022946"/>
    </source>
</evidence>
<keyword evidence="5" id="KW-0963">Cytoplasm</keyword>
<comment type="catalytic activity">
    <reaction evidence="13">
        <text>(5Z,8Z,11Z,14Z)-eicosatetraenoyl-CoA + H2O = (5Z,8Z,11Z,14Z)-eicosatetraenoate + CoA + H(+)</text>
        <dbReference type="Rhea" id="RHEA:40151"/>
        <dbReference type="ChEBI" id="CHEBI:15377"/>
        <dbReference type="ChEBI" id="CHEBI:15378"/>
        <dbReference type="ChEBI" id="CHEBI:32395"/>
        <dbReference type="ChEBI" id="CHEBI:57287"/>
        <dbReference type="ChEBI" id="CHEBI:57368"/>
    </reaction>
    <physiologicalReaction direction="left-to-right" evidence="13">
        <dbReference type="Rhea" id="RHEA:40152"/>
    </physiologicalReaction>
</comment>
<comment type="catalytic activity">
    <reaction evidence="21">
        <text>decanoyl-CoA + H2O = decanoate + CoA + H(+)</text>
        <dbReference type="Rhea" id="RHEA:40059"/>
        <dbReference type="ChEBI" id="CHEBI:15377"/>
        <dbReference type="ChEBI" id="CHEBI:15378"/>
        <dbReference type="ChEBI" id="CHEBI:27689"/>
        <dbReference type="ChEBI" id="CHEBI:57287"/>
        <dbReference type="ChEBI" id="CHEBI:61430"/>
    </reaction>
    <physiologicalReaction direction="left-to-right" evidence="21">
        <dbReference type="Rhea" id="RHEA:40060"/>
    </physiologicalReaction>
</comment>
<evidence type="ECO:0000256" key="19">
    <source>
        <dbReference type="ARBA" id="ARBA00047588"/>
    </source>
</evidence>
<dbReference type="CDD" id="cd03443">
    <property type="entry name" value="PaaI_thioesterase"/>
    <property type="match status" value="1"/>
</dbReference>
<evidence type="ECO:0000256" key="20">
    <source>
        <dbReference type="ARBA" id="ARBA00047734"/>
    </source>
</evidence>
<comment type="catalytic activity">
    <reaction evidence="19">
        <text>octanoyl-CoA + H2O = octanoate + CoA + H(+)</text>
        <dbReference type="Rhea" id="RHEA:30143"/>
        <dbReference type="ChEBI" id="CHEBI:15377"/>
        <dbReference type="ChEBI" id="CHEBI:15378"/>
        <dbReference type="ChEBI" id="CHEBI:25646"/>
        <dbReference type="ChEBI" id="CHEBI:57287"/>
        <dbReference type="ChEBI" id="CHEBI:57386"/>
    </reaction>
    <physiologicalReaction direction="left-to-right" evidence="19">
        <dbReference type="Rhea" id="RHEA:30144"/>
    </physiologicalReaction>
</comment>
<proteinExistence type="inferred from homology"/>
<comment type="subcellular location">
    <subcellularLocation>
        <location evidence="3">Cell projection</location>
        <location evidence="3">Ruffle membrane</location>
    </subcellularLocation>
    <subcellularLocation>
        <location evidence="2">Cytoplasm</location>
    </subcellularLocation>
    <subcellularLocation>
        <location evidence="1">Membrane</location>
        <topology evidence="1">Peripheral membrane protein</topology>
    </subcellularLocation>
</comment>